<keyword evidence="2" id="KW-0804">Transcription</keyword>
<name>A0ABD5ZIS5_9EURY</name>
<dbReference type="InterPro" id="IPR007050">
    <property type="entry name" value="HTH_bacterioopsin"/>
</dbReference>
<dbReference type="SUPFAM" id="SSF55781">
    <property type="entry name" value="GAF domain-like"/>
    <property type="match status" value="2"/>
</dbReference>
<dbReference type="InterPro" id="IPR013767">
    <property type="entry name" value="PAS_fold"/>
</dbReference>
<dbReference type="PANTHER" id="PTHR34236:SF1">
    <property type="entry name" value="DIMETHYL SULFOXIDE REDUCTASE TRANSCRIPTIONAL ACTIVATOR"/>
    <property type="match status" value="1"/>
</dbReference>
<dbReference type="CDD" id="cd00130">
    <property type="entry name" value="PAS"/>
    <property type="match status" value="1"/>
</dbReference>
<dbReference type="Pfam" id="PF04967">
    <property type="entry name" value="HTH_10"/>
    <property type="match status" value="1"/>
</dbReference>
<sequence>MGTGSGTRHTETLAVFERTEYPCEPLTTVEVTEQLECTRRAAYDRLQRLVEEGELATKKVGARGRVWWRPSREVARPSRETTQPSRESDPVSSTILEDGRELEQYKAAVETVGDGVYIVDHESRFHLINQAYCDLTGYDRDEVIGAHASMVTTSQDLELAERRRDDLAEVGEGVTTVETTLLTKDGQEVPIETQFALLPLGDDKYGRAGVVRDIRDRKQREDELEARIRQQEAITHLGQLALETLDIDFVMAEASKVVADTLENDYCKVLDLDSANDELLLRQGFGWADGIVGHATVSAVEDDSQAAYTLQSSQPVVVENLDEEQRFSGPELLTSHGVLSGISTIIGPFDDPWGILGTHDTQQKRFTAHDVNFVQTVAHILTAAINRHEFEHELERRRQQLAALNDLNDVIHGVTDAVIAQSTRDEVEQVVCDRFADTETNQFAWIGELTRSLDSVRIKATSGCGEIAGMDLLIDDERQTGYGEMVAAALQTQSIQVRHIDGADGWMSNPEDDQHGTDELLYSLLDETGVRSTVCIPIVHEELIFGVLTISTNRANAFGDDERATITHLGELIGHSLASIERKRALMSEEVIELQFRMPDFGKTLGTSLELDGTISIDKTIDVGDGHYLAYGTVTDDGVDSLQKILDANPRWEELSIGESTLGERPFRIDLSKTPVSSVVAAQGGNVVESRIVDGTVYLRYHLPPGADVRTVTDAIQTEYPGTEMTARRQITRIEPDVEDTLTNELTDRQRAALEASFHAGFFEWPRANSGKDIAEMLGVSPSTFHQHLRTAEQKVFDSLLG</sequence>
<keyword evidence="1" id="KW-0805">Transcription regulation</keyword>
<organism evidence="6 7">
    <name type="scientific">Haloferax namakaokahaiae</name>
    <dbReference type="NCBI Taxonomy" id="1748331"/>
    <lineage>
        <taxon>Archaea</taxon>
        <taxon>Methanobacteriati</taxon>
        <taxon>Methanobacteriota</taxon>
        <taxon>Stenosarchaea group</taxon>
        <taxon>Halobacteria</taxon>
        <taxon>Halobacteriales</taxon>
        <taxon>Haloferacaceae</taxon>
        <taxon>Haloferax</taxon>
    </lineage>
</organism>
<dbReference type="SMART" id="SM00091">
    <property type="entry name" value="PAS"/>
    <property type="match status" value="1"/>
</dbReference>
<dbReference type="PROSITE" id="PS50112">
    <property type="entry name" value="PAS"/>
    <property type="match status" value="1"/>
</dbReference>
<feature type="domain" description="PAC" evidence="5">
    <location>
        <begin position="175"/>
        <end position="226"/>
    </location>
</feature>
<dbReference type="Gene3D" id="3.30.450.40">
    <property type="match status" value="2"/>
</dbReference>
<dbReference type="NCBIfam" id="TIGR00229">
    <property type="entry name" value="sensory_box"/>
    <property type="match status" value="1"/>
</dbReference>
<dbReference type="SUPFAM" id="SSF88659">
    <property type="entry name" value="Sigma3 and sigma4 domains of RNA polymerase sigma factors"/>
    <property type="match status" value="1"/>
</dbReference>
<dbReference type="Pfam" id="PF13185">
    <property type="entry name" value="GAF_2"/>
    <property type="match status" value="1"/>
</dbReference>
<evidence type="ECO:0000313" key="6">
    <source>
        <dbReference type="EMBL" id="MFC7204835.1"/>
    </source>
</evidence>
<dbReference type="InterPro" id="IPR029016">
    <property type="entry name" value="GAF-like_dom_sf"/>
</dbReference>
<dbReference type="InterPro" id="IPR003018">
    <property type="entry name" value="GAF"/>
</dbReference>
<gene>
    <name evidence="6" type="ORF">ACFQJC_15065</name>
</gene>
<dbReference type="Pfam" id="PF00989">
    <property type="entry name" value="PAS"/>
    <property type="match status" value="1"/>
</dbReference>
<dbReference type="PROSITE" id="PS50113">
    <property type="entry name" value="PAC"/>
    <property type="match status" value="1"/>
</dbReference>
<evidence type="ECO:0000256" key="3">
    <source>
        <dbReference type="SAM" id="MobiDB-lite"/>
    </source>
</evidence>
<evidence type="ECO:0000313" key="7">
    <source>
        <dbReference type="Proteomes" id="UP001596481"/>
    </source>
</evidence>
<dbReference type="InterPro" id="IPR013324">
    <property type="entry name" value="RNA_pol_sigma_r3/r4-like"/>
</dbReference>
<comment type="caution">
    <text evidence="6">The sequence shown here is derived from an EMBL/GenBank/DDBJ whole genome shotgun (WGS) entry which is preliminary data.</text>
</comment>
<dbReference type="PANTHER" id="PTHR34236">
    <property type="entry name" value="DIMETHYL SULFOXIDE REDUCTASE TRANSCRIPTIONAL ACTIVATOR"/>
    <property type="match status" value="1"/>
</dbReference>
<dbReference type="Pfam" id="PF01590">
    <property type="entry name" value="GAF"/>
    <property type="match status" value="1"/>
</dbReference>
<feature type="domain" description="PAS" evidence="4">
    <location>
        <begin position="101"/>
        <end position="145"/>
    </location>
</feature>
<dbReference type="InterPro" id="IPR031803">
    <property type="entry name" value="BAT_GAF/HTH-assoc"/>
</dbReference>
<proteinExistence type="predicted"/>
<dbReference type="Pfam" id="PF15915">
    <property type="entry name" value="BAT"/>
    <property type="match status" value="1"/>
</dbReference>
<dbReference type="EMBL" id="JBHTAA010000005">
    <property type="protein sequence ID" value="MFC7204835.1"/>
    <property type="molecule type" value="Genomic_DNA"/>
</dbReference>
<evidence type="ECO:0000259" key="4">
    <source>
        <dbReference type="PROSITE" id="PS50112"/>
    </source>
</evidence>
<accession>A0ABD5ZIS5</accession>
<dbReference type="InterPro" id="IPR000700">
    <property type="entry name" value="PAS-assoc_C"/>
</dbReference>
<dbReference type="InterPro" id="IPR000014">
    <property type="entry name" value="PAS"/>
</dbReference>
<dbReference type="RefSeq" id="WP_390224871.1">
    <property type="nucleotide sequence ID" value="NZ_JBHTAA010000005.1"/>
</dbReference>
<feature type="region of interest" description="Disordered" evidence="3">
    <location>
        <begin position="73"/>
        <end position="95"/>
    </location>
</feature>
<reference evidence="6 7" key="1">
    <citation type="journal article" date="2019" name="Int. J. Syst. Evol. Microbiol.">
        <title>The Global Catalogue of Microorganisms (GCM) 10K type strain sequencing project: providing services to taxonomists for standard genome sequencing and annotation.</title>
        <authorList>
            <consortium name="The Broad Institute Genomics Platform"/>
            <consortium name="The Broad Institute Genome Sequencing Center for Infectious Disease"/>
            <person name="Wu L."/>
            <person name="Ma J."/>
        </authorList>
    </citation>
    <scope>NUCLEOTIDE SEQUENCE [LARGE SCALE GENOMIC DNA]</scope>
    <source>
        <strain evidence="6 7">DSM 29988</strain>
    </source>
</reference>
<evidence type="ECO:0000256" key="1">
    <source>
        <dbReference type="ARBA" id="ARBA00023015"/>
    </source>
</evidence>
<dbReference type="Proteomes" id="UP001596481">
    <property type="component" value="Unassembled WGS sequence"/>
</dbReference>
<dbReference type="InterPro" id="IPR035965">
    <property type="entry name" value="PAS-like_dom_sf"/>
</dbReference>
<evidence type="ECO:0000259" key="5">
    <source>
        <dbReference type="PROSITE" id="PS50113"/>
    </source>
</evidence>
<evidence type="ECO:0000256" key="2">
    <source>
        <dbReference type="ARBA" id="ARBA00023163"/>
    </source>
</evidence>
<dbReference type="AlphaFoldDB" id="A0ABD5ZIS5"/>
<keyword evidence="7" id="KW-1185">Reference proteome</keyword>
<feature type="compositionally biased region" description="Polar residues" evidence="3">
    <location>
        <begin position="80"/>
        <end position="95"/>
    </location>
</feature>
<dbReference type="Gene3D" id="3.30.450.20">
    <property type="entry name" value="PAS domain"/>
    <property type="match status" value="1"/>
</dbReference>
<protein>
    <submittedName>
        <fullName evidence="6">Bacterio-opsin activator domain-containing protein</fullName>
    </submittedName>
</protein>
<dbReference type="SMART" id="SM00065">
    <property type="entry name" value="GAF"/>
    <property type="match status" value="1"/>
</dbReference>
<dbReference type="SUPFAM" id="SSF55785">
    <property type="entry name" value="PYP-like sensor domain (PAS domain)"/>
    <property type="match status" value="1"/>
</dbReference>